<reference evidence="1" key="2">
    <citation type="submission" date="2020-09" db="EMBL/GenBank/DDBJ databases">
        <authorList>
            <person name="Sun Q."/>
            <person name="Ohkuma M."/>
        </authorList>
    </citation>
    <scope>NUCLEOTIDE SEQUENCE</scope>
    <source>
        <strain evidence="1">JCM 13064</strain>
    </source>
</reference>
<reference evidence="1" key="1">
    <citation type="journal article" date="2014" name="Int. J. Syst. Evol. Microbiol.">
        <title>Complete genome sequence of Corynebacterium casei LMG S-19264T (=DSM 44701T), isolated from a smear-ripened cheese.</title>
        <authorList>
            <consortium name="US DOE Joint Genome Institute (JGI-PGF)"/>
            <person name="Walter F."/>
            <person name="Albersmeier A."/>
            <person name="Kalinowski J."/>
            <person name="Ruckert C."/>
        </authorList>
    </citation>
    <scope>NUCLEOTIDE SEQUENCE</scope>
    <source>
        <strain evidence="1">JCM 13064</strain>
    </source>
</reference>
<dbReference type="AlphaFoldDB" id="A0A917R1I0"/>
<protein>
    <submittedName>
        <fullName evidence="1">Uncharacterized protein</fullName>
    </submittedName>
</protein>
<organism evidence="1 2">
    <name type="scientific">Sphaerisporangium melleum</name>
    <dbReference type="NCBI Taxonomy" id="321316"/>
    <lineage>
        <taxon>Bacteria</taxon>
        <taxon>Bacillati</taxon>
        <taxon>Actinomycetota</taxon>
        <taxon>Actinomycetes</taxon>
        <taxon>Streptosporangiales</taxon>
        <taxon>Streptosporangiaceae</taxon>
        <taxon>Sphaerisporangium</taxon>
    </lineage>
</organism>
<keyword evidence="2" id="KW-1185">Reference proteome</keyword>
<dbReference type="Proteomes" id="UP000645217">
    <property type="component" value="Unassembled WGS sequence"/>
</dbReference>
<dbReference type="EMBL" id="BMNT01000012">
    <property type="protein sequence ID" value="GGK82227.1"/>
    <property type="molecule type" value="Genomic_DNA"/>
</dbReference>
<evidence type="ECO:0000313" key="1">
    <source>
        <dbReference type="EMBL" id="GGK82227.1"/>
    </source>
</evidence>
<evidence type="ECO:0000313" key="2">
    <source>
        <dbReference type="Proteomes" id="UP000645217"/>
    </source>
</evidence>
<accession>A0A917R1I0</accession>
<name>A0A917R1I0_9ACTN</name>
<proteinExistence type="predicted"/>
<gene>
    <name evidence="1" type="ORF">GCM10007964_26130</name>
</gene>
<comment type="caution">
    <text evidence="1">The sequence shown here is derived from an EMBL/GenBank/DDBJ whole genome shotgun (WGS) entry which is preliminary data.</text>
</comment>
<sequence>MRNPLQERPVPSLVIILIHIKTALDGSVLQRPTDHEGVPGSQHDAAWQTTTYCRTVGQLKLLLGISPSHPVRPPRPTLFLSQTAPPAAIGRMETTYPGPNLTLLLHRAGASPPSST</sequence>